<dbReference type="InterPro" id="IPR011010">
    <property type="entry name" value="DNA_brk_join_enz"/>
</dbReference>
<name>A0A841R1I1_9FIRM</name>
<feature type="domain" description="Tyr recombinase" evidence="6">
    <location>
        <begin position="176"/>
        <end position="373"/>
    </location>
</feature>
<dbReference type="AlphaFoldDB" id="A0A841R1I1"/>
<dbReference type="SUPFAM" id="SSF56349">
    <property type="entry name" value="DNA breaking-rejoining enzymes"/>
    <property type="match status" value="1"/>
</dbReference>
<dbReference type="PROSITE" id="PS51898">
    <property type="entry name" value="TYR_RECOMBINASE"/>
    <property type="match status" value="1"/>
</dbReference>
<dbReference type="GO" id="GO:0015074">
    <property type="term" value="P:DNA integration"/>
    <property type="evidence" value="ECO:0007669"/>
    <property type="project" value="InterPro"/>
</dbReference>
<dbReference type="PANTHER" id="PTHR30349:SF64">
    <property type="entry name" value="PROPHAGE INTEGRASE INTD-RELATED"/>
    <property type="match status" value="1"/>
</dbReference>
<dbReference type="PROSITE" id="PS51900">
    <property type="entry name" value="CB"/>
    <property type="match status" value="1"/>
</dbReference>
<dbReference type="Proteomes" id="UP000591941">
    <property type="component" value="Unassembled WGS sequence"/>
</dbReference>
<evidence type="ECO:0000256" key="3">
    <source>
        <dbReference type="ARBA" id="ARBA00023172"/>
    </source>
</evidence>
<evidence type="ECO:0000256" key="1">
    <source>
        <dbReference type="ARBA" id="ARBA00008857"/>
    </source>
</evidence>
<comment type="similarity">
    <text evidence="1">Belongs to the 'phage' integrase family.</text>
</comment>
<dbReference type="InterPro" id="IPR050090">
    <property type="entry name" value="Tyrosine_recombinase_XerCD"/>
</dbReference>
<dbReference type="InterPro" id="IPR044068">
    <property type="entry name" value="CB"/>
</dbReference>
<evidence type="ECO:0000256" key="2">
    <source>
        <dbReference type="ARBA" id="ARBA00023125"/>
    </source>
</evidence>
<dbReference type="CDD" id="cd01189">
    <property type="entry name" value="INT_ICEBs1_C_like"/>
    <property type="match status" value="1"/>
</dbReference>
<evidence type="ECO:0000259" key="6">
    <source>
        <dbReference type="PROSITE" id="PS51898"/>
    </source>
</evidence>
<dbReference type="OrthoDB" id="9803188at2"/>
<dbReference type="GO" id="GO:0006310">
    <property type="term" value="P:DNA recombination"/>
    <property type="evidence" value="ECO:0007669"/>
    <property type="project" value="UniProtKB-KW"/>
</dbReference>
<keyword evidence="9" id="KW-1185">Reference proteome</keyword>
<keyword evidence="3" id="KW-0233">DNA recombination</keyword>
<dbReference type="InterPro" id="IPR002104">
    <property type="entry name" value="Integrase_catalytic"/>
</dbReference>
<organism evidence="8 9">
    <name type="scientific">Negativicoccus succinicivorans</name>
    <dbReference type="NCBI Taxonomy" id="620903"/>
    <lineage>
        <taxon>Bacteria</taxon>
        <taxon>Bacillati</taxon>
        <taxon>Bacillota</taxon>
        <taxon>Negativicutes</taxon>
        <taxon>Veillonellales</taxon>
        <taxon>Veillonellaceae</taxon>
        <taxon>Negativicoccus</taxon>
    </lineage>
</organism>
<keyword evidence="5" id="KW-0175">Coiled coil</keyword>
<dbReference type="InterPro" id="IPR010998">
    <property type="entry name" value="Integrase_recombinase_N"/>
</dbReference>
<proteinExistence type="inferred from homology"/>
<dbReference type="PANTHER" id="PTHR30349">
    <property type="entry name" value="PHAGE INTEGRASE-RELATED"/>
    <property type="match status" value="1"/>
</dbReference>
<dbReference type="InterPro" id="IPR013762">
    <property type="entry name" value="Integrase-like_cat_sf"/>
</dbReference>
<keyword evidence="2 4" id="KW-0238">DNA-binding</keyword>
<evidence type="ECO:0000259" key="7">
    <source>
        <dbReference type="PROSITE" id="PS51900"/>
    </source>
</evidence>
<dbReference type="Pfam" id="PF00589">
    <property type="entry name" value="Phage_integrase"/>
    <property type="match status" value="1"/>
</dbReference>
<feature type="coiled-coil region" evidence="5">
    <location>
        <begin position="48"/>
        <end position="75"/>
    </location>
</feature>
<dbReference type="Gene3D" id="1.10.150.130">
    <property type="match status" value="1"/>
</dbReference>
<protein>
    <submittedName>
        <fullName evidence="8">Integrase</fullName>
    </submittedName>
</protein>
<dbReference type="GO" id="GO:0003677">
    <property type="term" value="F:DNA binding"/>
    <property type="evidence" value="ECO:0007669"/>
    <property type="project" value="UniProtKB-UniRule"/>
</dbReference>
<evidence type="ECO:0000256" key="5">
    <source>
        <dbReference type="SAM" id="Coils"/>
    </source>
</evidence>
<dbReference type="RefSeq" id="WP_159822592.1">
    <property type="nucleotide sequence ID" value="NZ_CABWNB010000002.1"/>
</dbReference>
<accession>A0A841R1I1</accession>
<dbReference type="EMBL" id="JACHHI010000003">
    <property type="protein sequence ID" value="MBB6477646.1"/>
    <property type="molecule type" value="Genomic_DNA"/>
</dbReference>
<evidence type="ECO:0000256" key="4">
    <source>
        <dbReference type="PROSITE-ProRule" id="PRU01248"/>
    </source>
</evidence>
<evidence type="ECO:0000313" key="8">
    <source>
        <dbReference type="EMBL" id="MBB6477646.1"/>
    </source>
</evidence>
<dbReference type="GeneID" id="93485945"/>
<dbReference type="Gene3D" id="1.10.443.10">
    <property type="entry name" value="Intergrase catalytic core"/>
    <property type="match status" value="1"/>
</dbReference>
<gene>
    <name evidence="8" type="ORF">HNR45_000679</name>
</gene>
<comment type="caution">
    <text evidence="8">The sequence shown here is derived from an EMBL/GenBank/DDBJ whole genome shotgun (WGS) entry which is preliminary data.</text>
</comment>
<sequence length="380" mass="43615">MYVEERRSKSGRISYRAIETYIDRLTGTRRRVSVTMDKKTNATMKWATAELQKKIDEAQETKAAKNITLAELLKEYAEYRAPDVRPTTRRAHADYIKRLIKIFPDNVLISALTLPIIQKAFIKIRDLSGITVGMTASFFKQSMKYAKRMKYITDISFIHEMTVSGRAKTVDDVKRAREKFLTREELAEVLQKVHEIKPRYALMLEFIALTGLRVGECSALRYQDFDGENIDINGTISQAVRLSAKEIKTPPKTLSSFRTVALNSRAIEILKQIRIENMKAAAWNKGKYTEKGYFFTTSTGNPIRFANINRTLRSLKLPRHISTHVFRHTHIFLLAELGVPLKTIMERVGHINPKTTLAVYSHASEKMHREAADKLDEISM</sequence>
<reference evidence="8 9" key="1">
    <citation type="submission" date="2020-08" db="EMBL/GenBank/DDBJ databases">
        <title>Genomic Encyclopedia of Type Strains, Phase IV (KMG-IV): sequencing the most valuable type-strain genomes for metagenomic binning, comparative biology and taxonomic classification.</title>
        <authorList>
            <person name="Goeker M."/>
        </authorList>
    </citation>
    <scope>NUCLEOTIDE SEQUENCE [LARGE SCALE GENOMIC DNA]</scope>
    <source>
        <strain evidence="8 9">DSM 21255</strain>
    </source>
</reference>
<evidence type="ECO:0000313" key="9">
    <source>
        <dbReference type="Proteomes" id="UP000591941"/>
    </source>
</evidence>
<feature type="domain" description="Core-binding (CB)" evidence="7">
    <location>
        <begin position="67"/>
        <end position="147"/>
    </location>
</feature>